<comment type="catalytic activity">
    <reaction evidence="5">
        <text>7-aminomethyl-7-carbaguanine + 2 NADP(+) = 7-cyano-7-carbaguanine + 2 NADPH + 3 H(+)</text>
        <dbReference type="Rhea" id="RHEA:13409"/>
        <dbReference type="ChEBI" id="CHEBI:15378"/>
        <dbReference type="ChEBI" id="CHEBI:45075"/>
        <dbReference type="ChEBI" id="CHEBI:57783"/>
        <dbReference type="ChEBI" id="CHEBI:58349"/>
        <dbReference type="ChEBI" id="CHEBI:58703"/>
        <dbReference type="EC" id="1.7.1.13"/>
    </reaction>
</comment>
<evidence type="ECO:0000256" key="5">
    <source>
        <dbReference type="HAMAP-Rule" id="MF_00817"/>
    </source>
</evidence>
<dbReference type="OrthoDB" id="9789995at2"/>
<dbReference type="RefSeq" id="WP_036547851.1">
    <property type="nucleotide sequence ID" value="NZ_JMSZ01000032.1"/>
</dbReference>
<keyword evidence="8" id="KW-1185">Reference proteome</keyword>
<dbReference type="HAMAP" id="MF_00817">
    <property type="entry name" value="QueF_type2"/>
    <property type="match status" value="1"/>
</dbReference>
<dbReference type="UniPathway" id="UPA00392"/>
<dbReference type="EC" id="1.7.1.13" evidence="5"/>
<dbReference type="SUPFAM" id="SSF55620">
    <property type="entry name" value="Tetrahydrobiopterin biosynthesis enzymes-like"/>
    <property type="match status" value="1"/>
</dbReference>
<gene>
    <name evidence="5" type="primary">queF</name>
    <name evidence="7" type="ORF">ADINL_2263</name>
</gene>
<dbReference type="PANTHER" id="PTHR34354:SF1">
    <property type="entry name" value="NADPH-DEPENDENT 7-CYANO-7-DEAZAGUANINE REDUCTASE"/>
    <property type="match status" value="1"/>
</dbReference>
<dbReference type="PIRSF" id="PIRSF004750">
    <property type="entry name" value="Nitrile_oxidored_YqcD_prd"/>
    <property type="match status" value="1"/>
</dbReference>
<keyword evidence="3 5" id="KW-0521">NADP</keyword>
<dbReference type="Pfam" id="PF14489">
    <property type="entry name" value="QueF"/>
    <property type="match status" value="1"/>
</dbReference>
<protein>
    <recommendedName>
        <fullName evidence="5">NADPH-dependent 7-cyano-7-deazaguanine reductase</fullName>
        <ecNumber evidence="5">1.7.1.13</ecNumber>
    </recommendedName>
    <alternativeName>
        <fullName evidence="5">7-cyano-7-carbaguanine reductase</fullName>
    </alternativeName>
    <alternativeName>
        <fullName evidence="5">NADPH-dependent nitrile oxidoreductase</fullName>
    </alternativeName>
    <alternativeName>
        <fullName evidence="5">PreQ(0) reductase</fullName>
    </alternativeName>
</protein>
<feature type="binding site" evidence="5">
    <location>
        <begin position="85"/>
        <end position="87"/>
    </location>
    <ligand>
        <name>substrate</name>
    </ligand>
</feature>
<dbReference type="PANTHER" id="PTHR34354">
    <property type="entry name" value="NADPH-DEPENDENT 7-CYANO-7-DEAZAGUANINE REDUCTASE"/>
    <property type="match status" value="1"/>
</dbReference>
<dbReference type="InterPro" id="IPR029500">
    <property type="entry name" value="QueF"/>
</dbReference>
<feature type="binding site" evidence="5">
    <location>
        <begin position="251"/>
        <end position="252"/>
    </location>
    <ligand>
        <name>NADPH</name>
        <dbReference type="ChEBI" id="CHEBI:57783"/>
    </ligand>
</feature>
<feature type="active site" description="Proton donor" evidence="5">
    <location>
        <position position="190"/>
    </location>
</feature>
<dbReference type="STRING" id="267850.ADINL_2263"/>
<dbReference type="Proteomes" id="UP000027318">
    <property type="component" value="Unassembled WGS sequence"/>
</dbReference>
<evidence type="ECO:0000313" key="8">
    <source>
        <dbReference type="Proteomes" id="UP000027318"/>
    </source>
</evidence>
<comment type="pathway">
    <text evidence="5">tRNA modification; tRNA-queuosine biosynthesis.</text>
</comment>
<sequence length="275" mass="31241">MTENDVVIHSPLGQETVYANQYDPSLLYPIARHLNWDARGVQRDSLPFKGVDLWNAYEISWLNTDGKPLVRIGEFRIPANSSHIIESKSFKLYLNSFNLTRFATETEVVSRMQQDLSQAAGGAVSVRLMKVNDAAPIERLQGECLDELPLKVSHYTPAPELLQTSGHRIVEESLVSHLLKSNCPVTGQPDWASIQIRYKGTAIDHTGLLAYLISYREKGDFHEQCVENIFMDIWQRCKPQKLTVYARYLRRGGLDINPYRSSLAGEPNNPRLSRQ</sequence>
<evidence type="ECO:0000256" key="1">
    <source>
        <dbReference type="ARBA" id="ARBA00022490"/>
    </source>
</evidence>
<dbReference type="EMBL" id="JMSZ01000032">
    <property type="protein sequence ID" value="KDE39134.1"/>
    <property type="molecule type" value="Genomic_DNA"/>
</dbReference>
<dbReference type="InterPro" id="IPR016428">
    <property type="entry name" value="QueF_type2"/>
</dbReference>
<dbReference type="InterPro" id="IPR029139">
    <property type="entry name" value="QueF_N"/>
</dbReference>
<dbReference type="Pfam" id="PF14819">
    <property type="entry name" value="QueF_N"/>
    <property type="match status" value="1"/>
</dbReference>
<feature type="binding site" evidence="5">
    <location>
        <begin position="87"/>
        <end position="88"/>
    </location>
    <ligand>
        <name>NADPH</name>
        <dbReference type="ChEBI" id="CHEBI:57783"/>
    </ligand>
</feature>
<keyword evidence="4 5" id="KW-0560">Oxidoreductase</keyword>
<dbReference type="PATRIC" id="fig|267850.7.peg.2231"/>
<comment type="subunit">
    <text evidence="5">Homodimer.</text>
</comment>
<evidence type="ECO:0000256" key="3">
    <source>
        <dbReference type="ARBA" id="ARBA00022857"/>
    </source>
</evidence>
<reference evidence="7 8" key="1">
    <citation type="journal article" date="2005" name="Int. J. Syst. Evol. Microbiol.">
        <title>Nitrincola lacisaponensis gen. nov., sp. nov., a novel alkaliphilic bacterium isolated from an alkaline, saline lake.</title>
        <authorList>
            <person name="Dimitriu P.A."/>
            <person name="Shukla S.K."/>
            <person name="Conradt J."/>
            <person name="Marquez M.C."/>
            <person name="Ventosa A."/>
            <person name="Maglia A."/>
            <person name="Peyton B.M."/>
            <person name="Pinkart H.C."/>
            <person name="Mormile M.R."/>
        </authorList>
    </citation>
    <scope>NUCLEOTIDE SEQUENCE [LARGE SCALE GENOMIC DNA]</scope>
    <source>
        <strain evidence="7 8">4CA</strain>
    </source>
</reference>
<dbReference type="NCBIfam" id="TIGR03138">
    <property type="entry name" value="QueF"/>
    <property type="match status" value="1"/>
</dbReference>
<dbReference type="GO" id="GO:0033739">
    <property type="term" value="F:preQ1 synthase activity"/>
    <property type="evidence" value="ECO:0007669"/>
    <property type="project" value="UniProtKB-UniRule"/>
</dbReference>
<name>A0A063Y0A7_9GAMM</name>
<evidence type="ECO:0000313" key="7">
    <source>
        <dbReference type="EMBL" id="KDE39134.1"/>
    </source>
</evidence>
<keyword evidence="1 5" id="KW-0963">Cytoplasm</keyword>
<feature type="binding site" evidence="5">
    <location>
        <begin position="222"/>
        <end position="223"/>
    </location>
    <ligand>
        <name>substrate</name>
    </ligand>
</feature>
<accession>A0A063Y0A7</accession>
<comment type="function">
    <text evidence="5">Catalyzes the NADPH-dependent reduction of 7-cyano-7-deazaguanine (preQ0) to 7-aminomethyl-7-deazaguanine (preQ1).</text>
</comment>
<feature type="domain" description="NADPH-dependent 7-cyano-7-deazaguanine reductase N-terminal" evidence="6">
    <location>
        <begin position="18"/>
        <end position="128"/>
    </location>
</feature>
<comment type="caution">
    <text evidence="7">The sequence shown here is derived from an EMBL/GenBank/DDBJ whole genome shotgun (WGS) entry which is preliminary data.</text>
</comment>
<dbReference type="Gene3D" id="3.30.1130.10">
    <property type="match status" value="2"/>
</dbReference>
<dbReference type="AlphaFoldDB" id="A0A063Y0A7"/>
<dbReference type="GO" id="GO:0005737">
    <property type="term" value="C:cytoplasm"/>
    <property type="evidence" value="ECO:0007669"/>
    <property type="project" value="UniProtKB-SubCell"/>
</dbReference>
<proteinExistence type="inferred from homology"/>
<dbReference type="GO" id="GO:0008616">
    <property type="term" value="P:tRNA queuosine(34) biosynthetic process"/>
    <property type="evidence" value="ECO:0007669"/>
    <property type="project" value="UniProtKB-UniRule"/>
</dbReference>
<comment type="similarity">
    <text evidence="5">Belongs to the GTP cyclohydrolase I family. QueF type 2 subfamily.</text>
</comment>
<dbReference type="InterPro" id="IPR043133">
    <property type="entry name" value="GTP-CH-I_C/QueF"/>
</dbReference>
<evidence type="ECO:0000256" key="2">
    <source>
        <dbReference type="ARBA" id="ARBA00022785"/>
    </source>
</evidence>
<evidence type="ECO:0000259" key="6">
    <source>
        <dbReference type="Pfam" id="PF14819"/>
    </source>
</evidence>
<evidence type="ECO:0000256" key="4">
    <source>
        <dbReference type="ARBA" id="ARBA00023002"/>
    </source>
</evidence>
<comment type="subcellular location">
    <subcellularLocation>
        <location evidence="5">Cytoplasm</location>
    </subcellularLocation>
</comment>
<organism evidence="7 8">
    <name type="scientific">Nitrincola lacisaponensis</name>
    <dbReference type="NCBI Taxonomy" id="267850"/>
    <lineage>
        <taxon>Bacteria</taxon>
        <taxon>Pseudomonadati</taxon>
        <taxon>Pseudomonadota</taxon>
        <taxon>Gammaproteobacteria</taxon>
        <taxon>Oceanospirillales</taxon>
        <taxon>Oceanospirillaceae</taxon>
        <taxon>Nitrincola</taxon>
    </lineage>
</organism>
<dbReference type="InterPro" id="IPR050084">
    <property type="entry name" value="NADPH_dep_7-cyano-7-deazaG_red"/>
</dbReference>
<feature type="active site" description="Thioimide intermediate" evidence="5">
    <location>
        <position position="183"/>
    </location>
</feature>
<keyword evidence="2 5" id="KW-0671">Queuosine biosynthesis</keyword>